<dbReference type="Proteomes" id="UP000184191">
    <property type="component" value="Unassembled WGS sequence"/>
</dbReference>
<accession>A0A1M6Z7I0</accession>
<dbReference type="STRING" id="1054996.SAMN05444414_10931"/>
<keyword evidence="3" id="KW-1185">Reference proteome</keyword>
<organism evidence="2 3">
    <name type="scientific">Roseovarius marisflavi</name>
    <dbReference type="NCBI Taxonomy" id="1054996"/>
    <lineage>
        <taxon>Bacteria</taxon>
        <taxon>Pseudomonadati</taxon>
        <taxon>Pseudomonadota</taxon>
        <taxon>Alphaproteobacteria</taxon>
        <taxon>Rhodobacterales</taxon>
        <taxon>Roseobacteraceae</taxon>
        <taxon>Roseovarius</taxon>
    </lineage>
</organism>
<keyword evidence="2" id="KW-0808">Transferase</keyword>
<sequence>MQATLSDCARDGLAELVAARGLSAAAARWVALDGGRTNQTWRVADGTRQIVVKLFAKDSQNPLFPNDPAREIRALRHLAHHNLAPRLVDHFATPFGQCVIYEHLRGQTWETDPAPVARLLKRLHRLDAPTGLRAAPDGSLALRRHGDMILELCPRSAADWARDLMPRTKIPPIGTTCLLHGDPVPGNIVGEGSDWRLIDWQCPAAGDPCEDIAIFLSPAMQLAYRGTALCEAEKTAFLDAYDDVDIMKRYNTVAPWYHWRMLAYCLWQQAKGDPEAENRAMAEAETLERLLTGSDGSGSR</sequence>
<dbReference type="RefSeq" id="WP_073197590.1">
    <property type="nucleotide sequence ID" value="NZ_FRBN01000009.1"/>
</dbReference>
<dbReference type="Pfam" id="PF01636">
    <property type="entry name" value="APH"/>
    <property type="match status" value="1"/>
</dbReference>
<dbReference type="InterPro" id="IPR002575">
    <property type="entry name" value="Aminoglycoside_PTrfase"/>
</dbReference>
<dbReference type="Gene3D" id="3.90.1200.10">
    <property type="match status" value="1"/>
</dbReference>
<name>A0A1M6Z7I0_9RHOB</name>
<dbReference type="EMBL" id="FRBN01000009">
    <property type="protein sequence ID" value="SHL26404.1"/>
    <property type="molecule type" value="Genomic_DNA"/>
</dbReference>
<feature type="domain" description="Aminoglycoside phosphotransferase" evidence="1">
    <location>
        <begin position="30"/>
        <end position="241"/>
    </location>
</feature>
<dbReference type="SUPFAM" id="SSF56112">
    <property type="entry name" value="Protein kinase-like (PK-like)"/>
    <property type="match status" value="1"/>
</dbReference>
<evidence type="ECO:0000259" key="1">
    <source>
        <dbReference type="Pfam" id="PF01636"/>
    </source>
</evidence>
<protein>
    <submittedName>
        <fullName evidence="2">Thiamine kinase</fullName>
    </submittedName>
</protein>
<dbReference type="InterPro" id="IPR011009">
    <property type="entry name" value="Kinase-like_dom_sf"/>
</dbReference>
<proteinExistence type="predicted"/>
<reference evidence="3" key="1">
    <citation type="submission" date="2016-11" db="EMBL/GenBank/DDBJ databases">
        <authorList>
            <person name="Varghese N."/>
            <person name="Submissions S."/>
        </authorList>
    </citation>
    <scope>NUCLEOTIDE SEQUENCE [LARGE SCALE GENOMIC DNA]</scope>
    <source>
        <strain evidence="3">DSM 29327</strain>
    </source>
</reference>
<gene>
    <name evidence="2" type="ORF">SAMN05444414_10931</name>
</gene>
<keyword evidence="2" id="KW-0418">Kinase</keyword>
<dbReference type="GO" id="GO:0016301">
    <property type="term" value="F:kinase activity"/>
    <property type="evidence" value="ECO:0007669"/>
    <property type="project" value="UniProtKB-KW"/>
</dbReference>
<evidence type="ECO:0000313" key="3">
    <source>
        <dbReference type="Proteomes" id="UP000184191"/>
    </source>
</evidence>
<dbReference type="AlphaFoldDB" id="A0A1M6Z7I0"/>
<evidence type="ECO:0000313" key="2">
    <source>
        <dbReference type="EMBL" id="SHL26404.1"/>
    </source>
</evidence>